<evidence type="ECO:0000256" key="2">
    <source>
        <dbReference type="SAM" id="SignalP"/>
    </source>
</evidence>
<accession>A0A2J8IMR8</accession>
<organism evidence="3 4">
    <name type="scientific">Pan troglodytes</name>
    <name type="common">Chimpanzee</name>
    <dbReference type="NCBI Taxonomy" id="9598"/>
    <lineage>
        <taxon>Eukaryota</taxon>
        <taxon>Metazoa</taxon>
        <taxon>Chordata</taxon>
        <taxon>Craniata</taxon>
        <taxon>Vertebrata</taxon>
        <taxon>Euteleostomi</taxon>
        <taxon>Mammalia</taxon>
        <taxon>Eutheria</taxon>
        <taxon>Euarchontoglires</taxon>
        <taxon>Primates</taxon>
        <taxon>Haplorrhini</taxon>
        <taxon>Catarrhini</taxon>
        <taxon>Hominidae</taxon>
        <taxon>Pan</taxon>
    </lineage>
</organism>
<sequence length="106" mass="11421">MNIFIGHLHVLLLLLKLGGSSADPRRTERTPTEPDADTRFQPAETPAGPETRAAAAGGRPYVSANPTLRGGRLRQDPESETGVGDLPDPVTTLVLLRNRLPLAYLK</sequence>
<comment type="caution">
    <text evidence="3">The sequence shown here is derived from an EMBL/GenBank/DDBJ whole genome shotgun (WGS) entry which is preliminary data.</text>
</comment>
<proteinExistence type="predicted"/>
<evidence type="ECO:0000313" key="4">
    <source>
        <dbReference type="Proteomes" id="UP000236370"/>
    </source>
</evidence>
<gene>
    <name evidence="3" type="ORF">CK820_G0054833</name>
</gene>
<evidence type="ECO:0000313" key="3">
    <source>
        <dbReference type="EMBL" id="PNI11817.1"/>
    </source>
</evidence>
<feature type="compositionally biased region" description="Basic and acidic residues" evidence="1">
    <location>
        <begin position="23"/>
        <end position="38"/>
    </location>
</feature>
<evidence type="ECO:0000256" key="1">
    <source>
        <dbReference type="SAM" id="MobiDB-lite"/>
    </source>
</evidence>
<feature type="region of interest" description="Disordered" evidence="1">
    <location>
        <begin position="20"/>
        <end position="88"/>
    </location>
</feature>
<reference evidence="3 4" key="1">
    <citation type="submission" date="2017-12" db="EMBL/GenBank/DDBJ databases">
        <title>High-resolution comparative analysis of great ape genomes.</title>
        <authorList>
            <person name="Pollen A."/>
            <person name="Hastie A."/>
            <person name="Hormozdiari F."/>
            <person name="Dougherty M."/>
            <person name="Liu R."/>
            <person name="Chaisson M."/>
            <person name="Hoppe E."/>
            <person name="Hill C."/>
            <person name="Pang A."/>
            <person name="Hillier L."/>
            <person name="Baker C."/>
            <person name="Armstrong J."/>
            <person name="Shendure J."/>
            <person name="Paten B."/>
            <person name="Wilson R."/>
            <person name="Chao H."/>
            <person name="Schneider V."/>
            <person name="Ventura M."/>
            <person name="Kronenberg Z."/>
            <person name="Murali S."/>
            <person name="Gordon D."/>
            <person name="Cantsilieris S."/>
            <person name="Munson K."/>
            <person name="Nelson B."/>
            <person name="Raja A."/>
            <person name="Underwood J."/>
            <person name="Diekhans M."/>
            <person name="Fiddes I."/>
            <person name="Haussler D."/>
            <person name="Eichler E."/>
        </authorList>
    </citation>
    <scope>NUCLEOTIDE SEQUENCE [LARGE SCALE GENOMIC DNA]</scope>
    <source>
        <strain evidence="3">Yerkes chimp pedigree #C0471</strain>
    </source>
</reference>
<dbReference type="EMBL" id="NBAG03000691">
    <property type="protein sequence ID" value="PNI11817.1"/>
    <property type="molecule type" value="Genomic_DNA"/>
</dbReference>
<protein>
    <submittedName>
        <fullName evidence="3">LINC00115 isoform 1</fullName>
    </submittedName>
</protein>
<dbReference type="Proteomes" id="UP000236370">
    <property type="component" value="Unassembled WGS sequence"/>
</dbReference>
<feature type="chain" id="PRO_5014420636" evidence="2">
    <location>
        <begin position="23"/>
        <end position="106"/>
    </location>
</feature>
<name>A0A2J8IMR8_PANTR</name>
<dbReference type="AlphaFoldDB" id="A0A2J8IMR8"/>
<keyword evidence="2" id="KW-0732">Signal</keyword>
<feature type="signal peptide" evidence="2">
    <location>
        <begin position="1"/>
        <end position="22"/>
    </location>
</feature>